<evidence type="ECO:0000313" key="3">
    <source>
        <dbReference type="Proteomes" id="UP000323300"/>
    </source>
</evidence>
<keyword evidence="3" id="KW-1185">Reference proteome</keyword>
<reference evidence="2 3" key="1">
    <citation type="submission" date="2016-10" db="EMBL/GenBank/DDBJ databases">
        <authorList>
            <person name="Varghese N."/>
            <person name="Submissions S."/>
        </authorList>
    </citation>
    <scope>NUCLEOTIDE SEQUENCE [LARGE SCALE GENOMIC DNA]</scope>
    <source>
        <strain evidence="2 3">DSM 21822</strain>
    </source>
</reference>
<sequence>MVVKSMRWELDERCHFIPEETLMTTAELAKAFTDLLSQGDHEGAAKKYNSDNIVSYEAMDGPMAVCKGKEAVKQKGDWWNENHELHGGSVEGPFVNGDQFAVRFKLDVTPKETGERVVMDEVGIYTVKDGKIVEERFFY</sequence>
<keyword evidence="2" id="KW-0413">Isomerase</keyword>
<evidence type="ECO:0000313" key="2">
    <source>
        <dbReference type="EMBL" id="SFK54853.1"/>
    </source>
</evidence>
<dbReference type="InterPro" id="IPR046860">
    <property type="entry name" value="SnoaL_5"/>
</dbReference>
<accession>A0A1I4AEW7</accession>
<feature type="domain" description="SnoaL-like" evidence="1">
    <location>
        <begin position="23"/>
        <end position="139"/>
    </location>
</feature>
<dbReference type="EMBL" id="FOSL01000008">
    <property type="protein sequence ID" value="SFK54853.1"/>
    <property type="molecule type" value="Genomic_DNA"/>
</dbReference>
<organism evidence="2 3">
    <name type="scientific">Neomesorhizobium albiziae</name>
    <dbReference type="NCBI Taxonomy" id="335020"/>
    <lineage>
        <taxon>Bacteria</taxon>
        <taxon>Pseudomonadati</taxon>
        <taxon>Pseudomonadota</taxon>
        <taxon>Alphaproteobacteria</taxon>
        <taxon>Hyphomicrobiales</taxon>
        <taxon>Phyllobacteriaceae</taxon>
        <taxon>Neomesorhizobium</taxon>
    </lineage>
</organism>
<dbReference type="Pfam" id="PF20409">
    <property type="entry name" value="SnoaL_5"/>
    <property type="match status" value="1"/>
</dbReference>
<dbReference type="SUPFAM" id="SSF54427">
    <property type="entry name" value="NTF2-like"/>
    <property type="match status" value="1"/>
</dbReference>
<protein>
    <submittedName>
        <fullName evidence="2">Ketosteroid isomerase-related protein</fullName>
    </submittedName>
</protein>
<dbReference type="GO" id="GO:0016853">
    <property type="term" value="F:isomerase activity"/>
    <property type="evidence" value="ECO:0007669"/>
    <property type="project" value="UniProtKB-KW"/>
</dbReference>
<dbReference type="Proteomes" id="UP000323300">
    <property type="component" value="Unassembled WGS sequence"/>
</dbReference>
<dbReference type="InterPro" id="IPR032710">
    <property type="entry name" value="NTF2-like_dom_sf"/>
</dbReference>
<evidence type="ECO:0000259" key="1">
    <source>
        <dbReference type="Pfam" id="PF20409"/>
    </source>
</evidence>
<dbReference type="Gene3D" id="3.10.450.50">
    <property type="match status" value="1"/>
</dbReference>
<gene>
    <name evidence="2" type="ORF">SAMN04488498_10825</name>
</gene>
<dbReference type="AlphaFoldDB" id="A0A1I4AEW7"/>
<proteinExistence type="predicted"/>
<name>A0A1I4AEW7_9HYPH</name>